<dbReference type="InterPro" id="IPR036188">
    <property type="entry name" value="FAD/NAD-bd_sf"/>
</dbReference>
<dbReference type="InterPro" id="IPR050097">
    <property type="entry name" value="Ferredoxin-NADP_redctase_2"/>
</dbReference>
<dbReference type="RefSeq" id="WP_167700698.1">
    <property type="nucleotide sequence ID" value="NZ_CP118174.1"/>
</dbReference>
<dbReference type="PRINTS" id="PR00469">
    <property type="entry name" value="PNDRDTASEII"/>
</dbReference>
<evidence type="ECO:0000259" key="3">
    <source>
        <dbReference type="Pfam" id="PF07992"/>
    </source>
</evidence>
<reference evidence="4 5" key="1">
    <citation type="submission" date="2020-03" db="EMBL/GenBank/DDBJ databases">
        <title>Spirochaetal bacteria isolated from arthropods constitute a novel genus Entomospira genus novum within the order Spirochaetales.</title>
        <authorList>
            <person name="Grana-Miraglia L."/>
            <person name="Sikutova S."/>
            <person name="Fingerle V."/>
            <person name="Sing A."/>
            <person name="Castillo-Ramirez S."/>
            <person name="Margos G."/>
            <person name="Rudolf I."/>
        </authorList>
    </citation>
    <scope>NUCLEOTIDE SEQUENCE [LARGE SCALE GENOMIC DNA]</scope>
    <source>
        <strain evidence="4 5">BR193</strain>
    </source>
</reference>
<dbReference type="InterPro" id="IPR023753">
    <property type="entry name" value="FAD/NAD-binding_dom"/>
</dbReference>
<organism evidence="4 5">
    <name type="scientific">Entomospira entomophila</name>
    <dbReference type="NCBI Taxonomy" id="2719988"/>
    <lineage>
        <taxon>Bacteria</taxon>
        <taxon>Pseudomonadati</taxon>
        <taxon>Spirochaetota</taxon>
        <taxon>Spirochaetia</taxon>
        <taxon>Spirochaetales</taxon>
        <taxon>Spirochaetaceae</taxon>
        <taxon>Entomospira</taxon>
    </lineage>
</organism>
<dbReference type="EMBL" id="JAATLJ010000001">
    <property type="protein sequence ID" value="NIZ41125.1"/>
    <property type="molecule type" value="Genomic_DNA"/>
</dbReference>
<dbReference type="SUPFAM" id="SSF51905">
    <property type="entry name" value="FAD/NAD(P)-binding domain"/>
    <property type="match status" value="1"/>
</dbReference>
<feature type="domain" description="FAD/NAD(P)-binding" evidence="3">
    <location>
        <begin position="10"/>
        <end position="282"/>
    </location>
</feature>
<keyword evidence="5" id="KW-1185">Reference proteome</keyword>
<dbReference type="AlphaFoldDB" id="A0A968GB45"/>
<keyword evidence="2" id="KW-0560">Oxidoreductase</keyword>
<dbReference type="GO" id="GO:0016491">
    <property type="term" value="F:oxidoreductase activity"/>
    <property type="evidence" value="ECO:0007669"/>
    <property type="project" value="UniProtKB-KW"/>
</dbReference>
<keyword evidence="1" id="KW-0285">Flavoprotein</keyword>
<gene>
    <name evidence="4" type="ORF">HCT14_06375</name>
</gene>
<dbReference type="PRINTS" id="PR00368">
    <property type="entry name" value="FADPNR"/>
</dbReference>
<proteinExistence type="predicted"/>
<dbReference type="Proteomes" id="UP000711995">
    <property type="component" value="Unassembled WGS sequence"/>
</dbReference>
<comment type="caution">
    <text evidence="4">The sequence shown here is derived from an EMBL/GenBank/DDBJ whole genome shotgun (WGS) entry which is preliminary data.</text>
</comment>
<name>A0A968GB45_9SPIO</name>
<evidence type="ECO:0000313" key="5">
    <source>
        <dbReference type="Proteomes" id="UP000711995"/>
    </source>
</evidence>
<dbReference type="Gene3D" id="3.50.50.60">
    <property type="entry name" value="FAD/NAD(P)-binding domain"/>
    <property type="match status" value="2"/>
</dbReference>
<sequence>MTESAMIDNFDIAIIGSGPAGLAAAINLKIRNKRFILLGYPELSHQVEVSVLIDNLLGFPNIKGSDLNKAWKEHLKAMDISVVDDRVRQVYTNVFDEKHVVACRNGDYIVRSVIIAAGIIRNNLIPGEAELLGQGGVSYCATCDGMFYKGKKVVIFGTTEDAVHEAEYLSEVVSEVIFIASAKVKGVVSASNCTQIRGKPVKILSQDGKFTAVEMFDGTQIEGAALFIIKDAVGPSYLVPGIEANADSIHVDADMRTNIRGIFAAGDCTGKPWQLMRAMGQGQIAALNSVRYLDEENYWSGL</sequence>
<evidence type="ECO:0000256" key="1">
    <source>
        <dbReference type="ARBA" id="ARBA00022630"/>
    </source>
</evidence>
<accession>A0A968GB45</accession>
<evidence type="ECO:0000256" key="2">
    <source>
        <dbReference type="ARBA" id="ARBA00023002"/>
    </source>
</evidence>
<protein>
    <submittedName>
        <fullName evidence="4">NAD(P)/FAD-dependent oxidoreductase</fullName>
    </submittedName>
</protein>
<dbReference type="PANTHER" id="PTHR48105">
    <property type="entry name" value="THIOREDOXIN REDUCTASE 1-RELATED-RELATED"/>
    <property type="match status" value="1"/>
</dbReference>
<dbReference type="Pfam" id="PF07992">
    <property type="entry name" value="Pyr_redox_2"/>
    <property type="match status" value="1"/>
</dbReference>
<evidence type="ECO:0000313" key="4">
    <source>
        <dbReference type="EMBL" id="NIZ41125.1"/>
    </source>
</evidence>